<dbReference type="GO" id="GO:2000001">
    <property type="term" value="P:regulation of DNA damage checkpoint"/>
    <property type="evidence" value="ECO:0007669"/>
    <property type="project" value="TreeGrafter"/>
</dbReference>
<dbReference type="Gene3D" id="2.130.10.10">
    <property type="entry name" value="YVTN repeat-like/Quinoprotein amine dehydrogenase"/>
    <property type="match status" value="1"/>
</dbReference>
<dbReference type="Proteomes" id="UP001059041">
    <property type="component" value="Linkage Group LG1"/>
</dbReference>
<comment type="caution">
    <text evidence="8">The sequence shown here is derived from an EMBL/GenBank/DDBJ whole genome shotgun (WGS) entry which is preliminary data.</text>
</comment>
<dbReference type="GO" id="GO:0003677">
    <property type="term" value="F:DNA binding"/>
    <property type="evidence" value="ECO:0007669"/>
    <property type="project" value="TreeGrafter"/>
</dbReference>
<evidence type="ECO:0000256" key="1">
    <source>
        <dbReference type="ARBA" id="ARBA00002530"/>
    </source>
</evidence>
<dbReference type="OrthoDB" id="9890280at2759"/>
<comment type="function">
    <text evidence="1 6">Specifically binds 5-hydroxymethylcytosine (5hmC), suggesting that it acts as a specific reader of 5hmC.</text>
</comment>
<keyword evidence="9" id="KW-1185">Reference proteome</keyword>
<dbReference type="SUPFAM" id="SSF50978">
    <property type="entry name" value="WD40 repeat-like"/>
    <property type="match status" value="1"/>
</dbReference>
<organism evidence="8 9">
    <name type="scientific">Triplophysa rosa</name>
    <name type="common">Cave loach</name>
    <dbReference type="NCBI Taxonomy" id="992332"/>
    <lineage>
        <taxon>Eukaryota</taxon>
        <taxon>Metazoa</taxon>
        <taxon>Chordata</taxon>
        <taxon>Craniata</taxon>
        <taxon>Vertebrata</taxon>
        <taxon>Euteleostomi</taxon>
        <taxon>Actinopterygii</taxon>
        <taxon>Neopterygii</taxon>
        <taxon>Teleostei</taxon>
        <taxon>Ostariophysi</taxon>
        <taxon>Cypriniformes</taxon>
        <taxon>Nemacheilidae</taxon>
        <taxon>Triplophysa</taxon>
    </lineage>
</organism>
<dbReference type="PANTHER" id="PTHR14773:SF0">
    <property type="entry name" value="WD REPEAT-CONTAINING PROTEIN 76"/>
    <property type="match status" value="1"/>
</dbReference>
<name>A0A9W8CC56_TRIRA</name>
<keyword evidence="5" id="KW-0677">Repeat</keyword>
<keyword evidence="4 6" id="KW-0853">WD repeat</keyword>
<dbReference type="InterPro" id="IPR001680">
    <property type="entry name" value="WD40_rpt"/>
</dbReference>
<sequence length="560" mass="63264">MDIDKSAESLKSMHVLLERTPPQNPGMDGPIRRSSRRIRERQNYEKKEILSPKCLTYSSEVTRTRVKRKRSVSEEDKKVQKRKAKSNKSHFNKTDEDSLKGHREGLSEYELKRLKTIRQNQAFLSSLNLCQISAALTPRPKQTQKKEKKVTEMLPVRKSLRLQNKDVLTPLTLEVTAAVNKEPEKQIEKPPGLIPLDPVNLDEHVGLPEDLLKIWNECPIKQKTETSDLKSYQKRLQEMSIDDSGVVKVVRDRICSAAFHPASSSLLMAAGNIWGQLGLLKMGAKWGDGGILLFEPHSKPISCMAFSSQPSNLITVSYDGSARSMDLEKAVFDELYRSAFGLKSFDFMSSDCSTLLIGDWSGDVAVVDRRTPGTSYESLHTMDPKTLRCIHVHPVQQQYFVVAENRSVHIYDLRSLKRRNSQVVCGLGSYSHSISSAYFSPVSGNRVVTTSMDNKIRVFNTSKMVGSAPLLKSITHYMHTGRWLTKLSAMWDPKQEDCFVIGNLDRCRKIQVYHESGCLLHTFQSEHLTTVCSITAFHPSRNALLGANSSGRLRVFSDQY</sequence>
<evidence type="ECO:0000256" key="5">
    <source>
        <dbReference type="ARBA" id="ARBA00022737"/>
    </source>
</evidence>
<dbReference type="FunFam" id="2.130.10.10:FF:000180">
    <property type="entry name" value="WD repeat-containing protein 76"/>
    <property type="match status" value="1"/>
</dbReference>
<comment type="similarity">
    <text evidence="2 6">Belongs to the WD repeat DDB2/WDR76 family.</text>
</comment>
<evidence type="ECO:0000256" key="6">
    <source>
        <dbReference type="RuleBase" id="RU365004"/>
    </source>
</evidence>
<dbReference type="InterPro" id="IPR036322">
    <property type="entry name" value="WD40_repeat_dom_sf"/>
</dbReference>
<dbReference type="InterPro" id="IPR015943">
    <property type="entry name" value="WD40/YVTN_repeat-like_dom_sf"/>
</dbReference>
<comment type="subunit">
    <text evidence="6">Interacts with CUL4A and/or CUL4B.</text>
</comment>
<dbReference type="AlphaFoldDB" id="A0A9W8CC56"/>
<evidence type="ECO:0000313" key="9">
    <source>
        <dbReference type="Proteomes" id="UP001059041"/>
    </source>
</evidence>
<evidence type="ECO:0000313" key="8">
    <source>
        <dbReference type="EMBL" id="KAI7814078.1"/>
    </source>
</evidence>
<feature type="compositionally biased region" description="Basic residues" evidence="7">
    <location>
        <begin position="79"/>
        <end position="91"/>
    </location>
</feature>
<accession>A0A9W8CC56</accession>
<proteinExistence type="inferred from homology"/>
<dbReference type="Pfam" id="PF00400">
    <property type="entry name" value="WD40"/>
    <property type="match status" value="1"/>
</dbReference>
<evidence type="ECO:0000256" key="4">
    <source>
        <dbReference type="ARBA" id="ARBA00022574"/>
    </source>
</evidence>
<evidence type="ECO:0000256" key="2">
    <source>
        <dbReference type="ARBA" id="ARBA00005434"/>
    </source>
</evidence>
<dbReference type="InterPro" id="IPR050853">
    <property type="entry name" value="WD_repeat_DNA-damage-binding"/>
</dbReference>
<dbReference type="EMBL" id="JAFHDT010000001">
    <property type="protein sequence ID" value="KAI7814078.1"/>
    <property type="molecule type" value="Genomic_DNA"/>
</dbReference>
<dbReference type="GO" id="GO:0005634">
    <property type="term" value="C:nucleus"/>
    <property type="evidence" value="ECO:0007669"/>
    <property type="project" value="TreeGrafter"/>
</dbReference>
<reference evidence="8" key="1">
    <citation type="submission" date="2021-02" db="EMBL/GenBank/DDBJ databases">
        <title>Comparative genomics reveals that relaxation of natural selection precedes convergent phenotypic evolution of cavefish.</title>
        <authorList>
            <person name="Peng Z."/>
        </authorList>
    </citation>
    <scope>NUCLEOTIDE SEQUENCE</scope>
    <source>
        <tissue evidence="8">Muscle</tissue>
    </source>
</reference>
<protein>
    <recommendedName>
        <fullName evidence="3 6">WD repeat-containing protein 76</fullName>
    </recommendedName>
</protein>
<evidence type="ECO:0000256" key="3">
    <source>
        <dbReference type="ARBA" id="ARBA00021234"/>
    </source>
</evidence>
<evidence type="ECO:0000256" key="7">
    <source>
        <dbReference type="SAM" id="MobiDB-lite"/>
    </source>
</evidence>
<dbReference type="PANTHER" id="PTHR14773">
    <property type="entry name" value="WD REPEAT-CONTAINING PROTEIN 76"/>
    <property type="match status" value="1"/>
</dbReference>
<feature type="region of interest" description="Disordered" evidence="7">
    <location>
        <begin position="1"/>
        <end position="45"/>
    </location>
</feature>
<dbReference type="SMART" id="SM00320">
    <property type="entry name" value="WD40"/>
    <property type="match status" value="4"/>
</dbReference>
<gene>
    <name evidence="8" type="ORF">IRJ41_007657</name>
</gene>
<feature type="region of interest" description="Disordered" evidence="7">
    <location>
        <begin position="66"/>
        <end position="100"/>
    </location>
</feature>